<name>A0ABY5Z641_9ACTN</name>
<keyword evidence="2" id="KW-1185">Reference proteome</keyword>
<gene>
    <name evidence="1" type="ORF">Drose_04350</name>
</gene>
<evidence type="ECO:0000313" key="2">
    <source>
        <dbReference type="Proteomes" id="UP001058271"/>
    </source>
</evidence>
<dbReference type="EMBL" id="CP073721">
    <property type="protein sequence ID" value="UWZ37521.1"/>
    <property type="molecule type" value="Genomic_DNA"/>
</dbReference>
<evidence type="ECO:0000313" key="1">
    <source>
        <dbReference type="EMBL" id="UWZ37521.1"/>
    </source>
</evidence>
<protein>
    <recommendedName>
        <fullName evidence="3">ASCH domain-containing protein</fullName>
    </recommendedName>
</protein>
<evidence type="ECO:0008006" key="3">
    <source>
        <dbReference type="Google" id="ProtNLM"/>
    </source>
</evidence>
<proteinExistence type="predicted"/>
<dbReference type="RefSeq" id="WP_260726878.1">
    <property type="nucleotide sequence ID" value="NZ_BAAABS010000070.1"/>
</dbReference>
<organism evidence="1 2">
    <name type="scientific">Dactylosporangium roseum</name>
    <dbReference type="NCBI Taxonomy" id="47989"/>
    <lineage>
        <taxon>Bacteria</taxon>
        <taxon>Bacillati</taxon>
        <taxon>Actinomycetota</taxon>
        <taxon>Actinomycetes</taxon>
        <taxon>Micromonosporales</taxon>
        <taxon>Micromonosporaceae</taxon>
        <taxon>Dactylosporangium</taxon>
    </lineage>
</organism>
<sequence>MSRLMSVALTEQAVRERRKTVTRRLGWANLTPGTRLTLCRKVMGRKHADGTVEPLVRIAEVEVVSVRRERLWDITDDDVYAEGVDPARFEEHYTDTGQPTPQAWVAWFCEQMNVQPDAWVTRIEWRYLDPAEQLGITEGDPHGDR</sequence>
<dbReference type="Proteomes" id="UP001058271">
    <property type="component" value="Chromosome"/>
</dbReference>
<reference evidence="1" key="1">
    <citation type="submission" date="2021-04" db="EMBL/GenBank/DDBJ databases">
        <title>Biosynthetic gene clusters of Dactylosporangioum roseum.</title>
        <authorList>
            <person name="Hartkoorn R.C."/>
            <person name="Beaudoing E."/>
            <person name="Hot D."/>
            <person name="Moureu S."/>
        </authorList>
    </citation>
    <scope>NUCLEOTIDE SEQUENCE</scope>
    <source>
        <strain evidence="1">NRRL B-16295</strain>
    </source>
</reference>
<accession>A0ABY5Z641</accession>